<feature type="domain" description="N-acetyltransferase" evidence="3">
    <location>
        <begin position="18"/>
        <end position="186"/>
    </location>
</feature>
<organism evidence="4 5">
    <name type="scientific">Roseburia inulinivorans</name>
    <dbReference type="NCBI Taxonomy" id="360807"/>
    <lineage>
        <taxon>Bacteria</taxon>
        <taxon>Bacillati</taxon>
        <taxon>Bacillota</taxon>
        <taxon>Clostridia</taxon>
        <taxon>Lachnospirales</taxon>
        <taxon>Lachnospiraceae</taxon>
        <taxon>Roseburia</taxon>
    </lineage>
</organism>
<proteinExistence type="predicted"/>
<dbReference type="PANTHER" id="PTHR43072">
    <property type="entry name" value="N-ACETYLTRANSFERASE"/>
    <property type="match status" value="1"/>
</dbReference>
<dbReference type="InterPro" id="IPR000182">
    <property type="entry name" value="GNAT_dom"/>
</dbReference>
<dbReference type="RefSeq" id="WP_118109340.1">
    <property type="nucleotide sequence ID" value="NZ_QRTF01000009.1"/>
</dbReference>
<dbReference type="InterPro" id="IPR016181">
    <property type="entry name" value="Acyl_CoA_acyltransferase"/>
</dbReference>
<keyword evidence="2" id="KW-0012">Acyltransferase</keyword>
<dbReference type="CDD" id="cd04301">
    <property type="entry name" value="NAT_SF"/>
    <property type="match status" value="1"/>
</dbReference>
<evidence type="ECO:0000256" key="2">
    <source>
        <dbReference type="ARBA" id="ARBA00023315"/>
    </source>
</evidence>
<dbReference type="EMBL" id="QRTF01000009">
    <property type="protein sequence ID" value="RGQ51352.1"/>
    <property type="molecule type" value="Genomic_DNA"/>
</dbReference>
<comment type="caution">
    <text evidence="4">The sequence shown here is derived from an EMBL/GenBank/DDBJ whole genome shotgun (WGS) entry which is preliminary data.</text>
</comment>
<gene>
    <name evidence="4" type="ORF">DWY96_05690</name>
</gene>
<dbReference type="SUPFAM" id="SSF55729">
    <property type="entry name" value="Acyl-CoA N-acyltransferases (Nat)"/>
    <property type="match status" value="1"/>
</dbReference>
<evidence type="ECO:0000313" key="4">
    <source>
        <dbReference type="EMBL" id="RGQ51352.1"/>
    </source>
</evidence>
<dbReference type="Gene3D" id="3.40.630.30">
    <property type="match status" value="1"/>
</dbReference>
<dbReference type="AlphaFoldDB" id="A0A412BCC0"/>
<name>A0A412BCC0_9FIRM</name>
<dbReference type="GO" id="GO:0016747">
    <property type="term" value="F:acyltransferase activity, transferring groups other than amino-acyl groups"/>
    <property type="evidence" value="ECO:0007669"/>
    <property type="project" value="InterPro"/>
</dbReference>
<dbReference type="PANTHER" id="PTHR43072:SF23">
    <property type="entry name" value="UPF0039 PROTEIN C11D3.02C"/>
    <property type="match status" value="1"/>
</dbReference>
<dbReference type="Proteomes" id="UP000283738">
    <property type="component" value="Unassembled WGS sequence"/>
</dbReference>
<accession>A0A412BCC0</accession>
<evidence type="ECO:0000313" key="5">
    <source>
        <dbReference type="Proteomes" id="UP000283738"/>
    </source>
</evidence>
<reference evidence="4 5" key="1">
    <citation type="submission" date="2018-08" db="EMBL/GenBank/DDBJ databases">
        <title>A genome reference for cultivated species of the human gut microbiota.</title>
        <authorList>
            <person name="Zou Y."/>
            <person name="Xue W."/>
            <person name="Luo G."/>
        </authorList>
    </citation>
    <scope>NUCLEOTIDE SEQUENCE [LARGE SCALE GENOMIC DNA]</scope>
    <source>
        <strain evidence="4 5">AF28-15</strain>
    </source>
</reference>
<dbReference type="Pfam" id="PF13420">
    <property type="entry name" value="Acetyltransf_4"/>
    <property type="match status" value="1"/>
</dbReference>
<evidence type="ECO:0000256" key="1">
    <source>
        <dbReference type="ARBA" id="ARBA00022679"/>
    </source>
</evidence>
<keyword evidence="1 4" id="KW-0808">Transferase</keyword>
<evidence type="ECO:0000259" key="3">
    <source>
        <dbReference type="PROSITE" id="PS51186"/>
    </source>
</evidence>
<dbReference type="PROSITE" id="PS51186">
    <property type="entry name" value="GNAT"/>
    <property type="match status" value="1"/>
</dbReference>
<sequence length="205" mass="24275">MRFCGWNTEWKRGRETVTTIRIATEADAEEILAIYAKYIEQTAITFEYDVPSIEEFRGRIQHTLERFPYLAAEKDGKIAGYAYVSPFKERAAYDWSVETSIYVDMEQKRGGIGRKLYEELENILKQQGILNVNACIAYPQVEDEYLTKDSVFFHEKLGYTMVGTFHQCGYKFHRWYDMVWMEKFIGEHRENQPDIIPFPELKMEK</sequence>
<protein>
    <submittedName>
        <fullName evidence="4">GNAT family N-acetyltransferase</fullName>
    </submittedName>
</protein>